<evidence type="ECO:0000313" key="3">
    <source>
        <dbReference type="EnsemblMetazoa" id="PHUM576390-PA"/>
    </source>
</evidence>
<dbReference type="Proteomes" id="UP000009046">
    <property type="component" value="Unassembled WGS sequence"/>
</dbReference>
<feature type="region of interest" description="Disordered" evidence="1">
    <location>
        <begin position="1"/>
        <end position="54"/>
    </location>
</feature>
<keyword evidence="4" id="KW-1185">Reference proteome</keyword>
<dbReference type="RefSeq" id="XP_002432195.1">
    <property type="nucleotide sequence ID" value="XM_002432150.1"/>
</dbReference>
<dbReference type="GeneID" id="8239532"/>
<dbReference type="eggNOG" id="KOG0061">
    <property type="taxonomic scope" value="Eukaryota"/>
</dbReference>
<dbReference type="CTD" id="8239532"/>
<dbReference type="EMBL" id="DS235870">
    <property type="protein sequence ID" value="EEB19457.1"/>
    <property type="molecule type" value="Genomic_DNA"/>
</dbReference>
<dbReference type="HOGENOM" id="CLU_1423100_0_0_1"/>
<feature type="region of interest" description="Disordered" evidence="1">
    <location>
        <begin position="130"/>
        <end position="163"/>
    </location>
</feature>
<dbReference type="AlphaFoldDB" id="E0W1F1"/>
<evidence type="ECO:0000256" key="1">
    <source>
        <dbReference type="SAM" id="MobiDB-lite"/>
    </source>
</evidence>
<sequence>MSTSKHNLVANEWEMSTIERKYSVPPGGGSQSPGTPPHPQQELQPARGERGSTSEDLHAWSIYRQNLNSDFTDSALGSSEKSPLPYGNFQLRESTVQSILNHPRYGPKSALSSNMYTYLKFGLPRVFPPSRGLRDGSSGYNSSDDGSPGPMKGGGGHHRGPIRTRSEMDIRNFHMNSSYSRVNNFLFSRLI</sequence>
<evidence type="ECO:0000313" key="4">
    <source>
        <dbReference type="Proteomes" id="UP000009046"/>
    </source>
</evidence>
<dbReference type="VEuPathDB" id="VectorBase:PHUM576390"/>
<accession>E0W1F1</accession>
<dbReference type="KEGG" id="phu:Phum_PHUM576390"/>
<dbReference type="OrthoDB" id="66620at2759"/>
<evidence type="ECO:0000313" key="2">
    <source>
        <dbReference type="EMBL" id="EEB19457.1"/>
    </source>
</evidence>
<reference evidence="2" key="2">
    <citation type="submission" date="2007-04" db="EMBL/GenBank/DDBJ databases">
        <title>The genome of the human body louse.</title>
        <authorList>
            <consortium name="The Human Body Louse Genome Consortium"/>
            <person name="Kirkness E."/>
            <person name="Walenz B."/>
            <person name="Hass B."/>
            <person name="Bruggner R."/>
            <person name="Strausberg R."/>
        </authorList>
    </citation>
    <scope>NUCLEOTIDE SEQUENCE</scope>
    <source>
        <strain evidence="2">USDA</strain>
    </source>
</reference>
<gene>
    <name evidence="3" type="primary">8239532</name>
    <name evidence="2" type="ORF">Phum_PHUM576390</name>
</gene>
<reference evidence="2" key="1">
    <citation type="submission" date="2007-04" db="EMBL/GenBank/DDBJ databases">
        <title>Annotation of Pediculus humanus corporis strain USDA.</title>
        <authorList>
            <person name="Kirkness E."/>
            <person name="Hannick L."/>
            <person name="Hass B."/>
            <person name="Bruggner R."/>
            <person name="Lawson D."/>
            <person name="Bidwell S."/>
            <person name="Joardar V."/>
            <person name="Caler E."/>
            <person name="Walenz B."/>
            <person name="Inman J."/>
            <person name="Schobel S."/>
            <person name="Galinsky K."/>
            <person name="Amedeo P."/>
            <person name="Strausberg R."/>
        </authorList>
    </citation>
    <scope>NUCLEOTIDE SEQUENCE</scope>
    <source>
        <strain evidence="2">USDA</strain>
    </source>
</reference>
<organism>
    <name type="scientific">Pediculus humanus subsp. corporis</name>
    <name type="common">Body louse</name>
    <dbReference type="NCBI Taxonomy" id="121224"/>
    <lineage>
        <taxon>Eukaryota</taxon>
        <taxon>Metazoa</taxon>
        <taxon>Ecdysozoa</taxon>
        <taxon>Arthropoda</taxon>
        <taxon>Hexapoda</taxon>
        <taxon>Insecta</taxon>
        <taxon>Pterygota</taxon>
        <taxon>Neoptera</taxon>
        <taxon>Paraneoptera</taxon>
        <taxon>Psocodea</taxon>
        <taxon>Troctomorpha</taxon>
        <taxon>Phthiraptera</taxon>
        <taxon>Anoplura</taxon>
        <taxon>Pediculidae</taxon>
        <taxon>Pediculus</taxon>
    </lineage>
</organism>
<name>E0W1F1_PEDHC</name>
<protein>
    <submittedName>
        <fullName evidence="2 3">ABC transporter, putative</fullName>
    </submittedName>
</protein>
<dbReference type="InParanoid" id="E0W1F1"/>
<proteinExistence type="predicted"/>
<reference evidence="3" key="3">
    <citation type="submission" date="2021-02" db="UniProtKB">
        <authorList>
            <consortium name="EnsemblMetazoa"/>
        </authorList>
    </citation>
    <scope>IDENTIFICATION</scope>
    <source>
        <strain evidence="3">USDA</strain>
    </source>
</reference>
<feature type="compositionally biased region" description="Low complexity" evidence="1">
    <location>
        <begin position="135"/>
        <end position="150"/>
    </location>
</feature>
<dbReference type="EnsemblMetazoa" id="PHUM576390-RA">
    <property type="protein sequence ID" value="PHUM576390-PA"/>
    <property type="gene ID" value="PHUM576390"/>
</dbReference>
<dbReference type="EMBL" id="AAZO01007012">
    <property type="status" value="NOT_ANNOTATED_CDS"/>
    <property type="molecule type" value="Genomic_DNA"/>
</dbReference>